<dbReference type="AlphaFoldDB" id="M1CPJ7"/>
<reference evidence="1" key="2">
    <citation type="submission" date="2015-06" db="UniProtKB">
        <authorList>
            <consortium name="EnsemblPlants"/>
        </authorList>
    </citation>
    <scope>IDENTIFICATION</scope>
    <source>
        <strain evidence="1">DM1-3 516 R44</strain>
    </source>
</reference>
<dbReference type="PaxDb" id="4113-PGSC0003DMT400071982"/>
<reference evidence="2" key="1">
    <citation type="journal article" date="2011" name="Nature">
        <title>Genome sequence and analysis of the tuber crop potato.</title>
        <authorList>
            <consortium name="The Potato Genome Sequencing Consortium"/>
        </authorList>
    </citation>
    <scope>NUCLEOTIDE SEQUENCE [LARGE SCALE GENOMIC DNA]</scope>
    <source>
        <strain evidence="2">cv. DM1-3 516 R44</strain>
    </source>
</reference>
<dbReference type="InParanoid" id="M1CPJ7"/>
<name>M1CPJ7_SOLTU</name>
<keyword evidence="2" id="KW-1185">Reference proteome</keyword>
<proteinExistence type="predicted"/>
<evidence type="ECO:0000313" key="1">
    <source>
        <dbReference type="EnsemblPlants" id="PGSC0003DMT400071982"/>
    </source>
</evidence>
<sequence>MPCGKRSTLPRGPDLVKDQDELEVCYHPLRVIPLFVPNFMKGKIDAKTEKGKNVKVKTTEENLRMKLRRFKQEIREMGETKIEKELATAAAQAKSTALDAEFAAKMTRYAIMNEGTTAMRKEHNEFKNDITMRLQKLRGKYSCFNQEANASGKKCIKPEAIK</sequence>
<dbReference type="HOGENOM" id="CLU_1638337_0_0_1"/>
<evidence type="ECO:0000313" key="2">
    <source>
        <dbReference type="Proteomes" id="UP000011115"/>
    </source>
</evidence>
<protein>
    <submittedName>
        <fullName evidence="1">Uncharacterized protein</fullName>
    </submittedName>
</protein>
<dbReference type="Proteomes" id="UP000011115">
    <property type="component" value="Unassembled WGS sequence"/>
</dbReference>
<dbReference type="EnsemblPlants" id="PGSC0003DMT400071982">
    <property type="protein sequence ID" value="PGSC0003DMT400071982"/>
    <property type="gene ID" value="PGSC0003DMG400028005"/>
</dbReference>
<organism evidence="1 2">
    <name type="scientific">Solanum tuberosum</name>
    <name type="common">Potato</name>
    <dbReference type="NCBI Taxonomy" id="4113"/>
    <lineage>
        <taxon>Eukaryota</taxon>
        <taxon>Viridiplantae</taxon>
        <taxon>Streptophyta</taxon>
        <taxon>Embryophyta</taxon>
        <taxon>Tracheophyta</taxon>
        <taxon>Spermatophyta</taxon>
        <taxon>Magnoliopsida</taxon>
        <taxon>eudicotyledons</taxon>
        <taxon>Gunneridae</taxon>
        <taxon>Pentapetalae</taxon>
        <taxon>asterids</taxon>
        <taxon>lamiids</taxon>
        <taxon>Solanales</taxon>
        <taxon>Solanaceae</taxon>
        <taxon>Solanoideae</taxon>
        <taxon>Solaneae</taxon>
        <taxon>Solanum</taxon>
    </lineage>
</organism>
<accession>M1CPJ7</accession>
<dbReference type="Gramene" id="PGSC0003DMT400071982">
    <property type="protein sequence ID" value="PGSC0003DMT400071982"/>
    <property type="gene ID" value="PGSC0003DMG400028005"/>
</dbReference>